<feature type="transmembrane region" description="Helical" evidence="6">
    <location>
        <begin position="426"/>
        <end position="447"/>
    </location>
</feature>
<keyword evidence="5 6" id="KW-0472">Membrane</keyword>
<dbReference type="RefSeq" id="XP_046068264.1">
    <property type="nucleotide sequence ID" value="XM_046211892.1"/>
</dbReference>
<feature type="transmembrane region" description="Helical" evidence="6">
    <location>
        <begin position="98"/>
        <end position="118"/>
    </location>
</feature>
<comment type="caution">
    <text evidence="8">The sequence shown here is derived from an EMBL/GenBank/DDBJ whole genome shotgun (WGS) entry which is preliminary data.</text>
</comment>
<gene>
    <name evidence="8" type="ORF">BGW36DRAFT_303602</name>
</gene>
<evidence type="ECO:0000256" key="4">
    <source>
        <dbReference type="ARBA" id="ARBA00022989"/>
    </source>
</evidence>
<dbReference type="InterPro" id="IPR011701">
    <property type="entry name" value="MFS"/>
</dbReference>
<proteinExistence type="inferred from homology"/>
<dbReference type="GO" id="GO:0022857">
    <property type="term" value="F:transmembrane transporter activity"/>
    <property type="evidence" value="ECO:0007669"/>
    <property type="project" value="InterPro"/>
</dbReference>
<feature type="transmembrane region" description="Helical" evidence="6">
    <location>
        <begin position="259"/>
        <end position="278"/>
    </location>
</feature>
<keyword evidence="9" id="KW-1185">Reference proteome</keyword>
<evidence type="ECO:0000259" key="7">
    <source>
        <dbReference type="PROSITE" id="PS50850"/>
    </source>
</evidence>
<dbReference type="CDD" id="cd17502">
    <property type="entry name" value="MFS_Azr1_MDR_like"/>
    <property type="match status" value="1"/>
</dbReference>
<dbReference type="SUPFAM" id="SSF103473">
    <property type="entry name" value="MFS general substrate transporter"/>
    <property type="match status" value="1"/>
</dbReference>
<evidence type="ECO:0000313" key="9">
    <source>
        <dbReference type="Proteomes" id="UP001201262"/>
    </source>
</evidence>
<evidence type="ECO:0000256" key="1">
    <source>
        <dbReference type="ARBA" id="ARBA00004141"/>
    </source>
</evidence>
<evidence type="ECO:0000256" key="2">
    <source>
        <dbReference type="ARBA" id="ARBA00007520"/>
    </source>
</evidence>
<dbReference type="EMBL" id="JAJTJA010000011">
    <property type="protein sequence ID" value="KAH8692267.1"/>
    <property type="molecule type" value="Genomic_DNA"/>
</dbReference>
<feature type="transmembrane region" description="Helical" evidence="6">
    <location>
        <begin position="31"/>
        <end position="52"/>
    </location>
</feature>
<keyword evidence="4 6" id="KW-1133">Transmembrane helix</keyword>
<dbReference type="InterPro" id="IPR020846">
    <property type="entry name" value="MFS_dom"/>
</dbReference>
<feature type="transmembrane region" description="Helical" evidence="6">
    <location>
        <begin position="393"/>
        <end position="414"/>
    </location>
</feature>
<dbReference type="InterPro" id="IPR036259">
    <property type="entry name" value="MFS_trans_sf"/>
</dbReference>
<reference evidence="8" key="1">
    <citation type="submission" date="2021-12" db="EMBL/GenBank/DDBJ databases">
        <title>Convergent genome expansion in fungi linked to evolution of root-endophyte symbiosis.</title>
        <authorList>
            <consortium name="DOE Joint Genome Institute"/>
            <person name="Ke Y.-H."/>
            <person name="Bonito G."/>
            <person name="Liao H.-L."/>
            <person name="Looney B."/>
            <person name="Rojas-Flechas A."/>
            <person name="Nash J."/>
            <person name="Hameed K."/>
            <person name="Schadt C."/>
            <person name="Martin F."/>
            <person name="Crous P.W."/>
            <person name="Miettinen O."/>
            <person name="Magnuson J.K."/>
            <person name="Labbe J."/>
            <person name="Jacobson D."/>
            <person name="Doktycz M.J."/>
            <person name="Veneault-Fourrey C."/>
            <person name="Kuo A."/>
            <person name="Mondo S."/>
            <person name="Calhoun S."/>
            <person name="Riley R."/>
            <person name="Ohm R."/>
            <person name="LaButti K."/>
            <person name="Andreopoulos B."/>
            <person name="Pangilinan J."/>
            <person name="Nolan M."/>
            <person name="Tritt A."/>
            <person name="Clum A."/>
            <person name="Lipzen A."/>
            <person name="Daum C."/>
            <person name="Barry K."/>
            <person name="Grigoriev I.V."/>
            <person name="Vilgalys R."/>
        </authorList>
    </citation>
    <scope>NUCLEOTIDE SEQUENCE</scope>
    <source>
        <strain evidence="8">PMI_201</strain>
    </source>
</reference>
<dbReference type="Pfam" id="PF07690">
    <property type="entry name" value="MFS_1"/>
    <property type="match status" value="1"/>
</dbReference>
<organism evidence="8 9">
    <name type="scientific">Talaromyces proteolyticus</name>
    <dbReference type="NCBI Taxonomy" id="1131652"/>
    <lineage>
        <taxon>Eukaryota</taxon>
        <taxon>Fungi</taxon>
        <taxon>Dikarya</taxon>
        <taxon>Ascomycota</taxon>
        <taxon>Pezizomycotina</taxon>
        <taxon>Eurotiomycetes</taxon>
        <taxon>Eurotiomycetidae</taxon>
        <taxon>Eurotiales</taxon>
        <taxon>Trichocomaceae</taxon>
        <taxon>Talaromyces</taxon>
        <taxon>Talaromyces sect. Bacilispori</taxon>
    </lineage>
</organism>
<evidence type="ECO:0000256" key="6">
    <source>
        <dbReference type="SAM" id="Phobius"/>
    </source>
</evidence>
<feature type="transmembrane region" description="Helical" evidence="6">
    <location>
        <begin position="124"/>
        <end position="149"/>
    </location>
</feature>
<feature type="domain" description="Major facilitator superfamily (MFS) profile" evidence="7">
    <location>
        <begin position="34"/>
        <end position="531"/>
    </location>
</feature>
<feature type="transmembrane region" description="Helical" evidence="6">
    <location>
        <begin position="365"/>
        <end position="387"/>
    </location>
</feature>
<sequence length="549" mass="59694">MDEHIKSDNKAVSAEVTKDQTYVHCLDGFKLYSILSGIMIATILISLDVSIISTAIPAITSQFHAATDGGWYGAAYPLTMCSLQPLSGKISTLYPLRWTYVVFFGIFLLGSLLCGVANSSIMFIIGRAVAGTGGAGVVSGGLSVIAMITPSIHRPLFTGLVTSLYAVGTVVAPIIGGALTNNVTWRWCFLINLPAGGITIIILLLFFHPPSTIVTTGTQTMREKIRQLDLFGCIIFVPSIVMVFLALRWGGNEYSWNSAVVIGLFVGFAASMMIFILWELHKGEEAMIPFRLLQERSVVLSIIFAFLFMGSFVIPVYYLPEWFQIVKNASPIRSGIMLLPSVFTQILGSIISGVLAKHVKYYNPWFFLGSTLLCIATSLYTTFTAFTTSSGNWIGFQILQGLGCGFAAQMALLTVQNILESRPKDIPVGISIVLFAQYFGSSVMQTIGNSLFQNKLTYSLDSYAHLNSTGVAILLEAGNLRMRETALQVFPDRLEAIITAYNDAVTTVFYLAVAGSALAFVLSFGIKWINTTQTTANEATENRTASNKP</sequence>
<dbReference type="PANTHER" id="PTHR23501">
    <property type="entry name" value="MAJOR FACILITATOR SUPERFAMILY"/>
    <property type="match status" value="1"/>
</dbReference>
<feature type="transmembrane region" description="Helical" evidence="6">
    <location>
        <begin position="508"/>
        <end position="526"/>
    </location>
</feature>
<feature type="transmembrane region" description="Helical" evidence="6">
    <location>
        <begin position="156"/>
        <end position="178"/>
    </location>
</feature>
<feature type="transmembrane region" description="Helical" evidence="6">
    <location>
        <begin position="228"/>
        <end position="247"/>
    </location>
</feature>
<dbReference type="AlphaFoldDB" id="A0AAD4KN73"/>
<dbReference type="Proteomes" id="UP001201262">
    <property type="component" value="Unassembled WGS sequence"/>
</dbReference>
<evidence type="ECO:0000256" key="3">
    <source>
        <dbReference type="ARBA" id="ARBA00022692"/>
    </source>
</evidence>
<dbReference type="PROSITE" id="PS50850">
    <property type="entry name" value="MFS"/>
    <property type="match status" value="1"/>
</dbReference>
<comment type="similarity">
    <text evidence="2">Belongs to the major facilitator superfamily. TCR/Tet family.</text>
</comment>
<feature type="transmembrane region" description="Helical" evidence="6">
    <location>
        <begin position="338"/>
        <end position="356"/>
    </location>
</feature>
<evidence type="ECO:0000313" key="8">
    <source>
        <dbReference type="EMBL" id="KAH8692267.1"/>
    </source>
</evidence>
<dbReference type="Gene3D" id="1.20.1250.20">
    <property type="entry name" value="MFS general substrate transporter like domains"/>
    <property type="match status" value="2"/>
</dbReference>
<feature type="transmembrane region" description="Helical" evidence="6">
    <location>
        <begin position="184"/>
        <end position="207"/>
    </location>
</feature>
<accession>A0AAD4KN73</accession>
<evidence type="ECO:0000256" key="5">
    <source>
        <dbReference type="ARBA" id="ARBA00023136"/>
    </source>
</evidence>
<keyword evidence="3 6" id="KW-0812">Transmembrane</keyword>
<dbReference type="GeneID" id="70242179"/>
<feature type="transmembrane region" description="Helical" evidence="6">
    <location>
        <begin position="298"/>
        <end position="318"/>
    </location>
</feature>
<protein>
    <submittedName>
        <fullName evidence="8">Transporter</fullName>
    </submittedName>
</protein>
<comment type="subcellular location">
    <subcellularLocation>
        <location evidence="1">Membrane</location>
        <topology evidence="1">Multi-pass membrane protein</topology>
    </subcellularLocation>
</comment>
<dbReference type="PANTHER" id="PTHR23501:SF193">
    <property type="entry name" value="MULTIDRUG TRANSPORTER, PUTATIVE (AFU_ORTHOLOGUE AFUA_8G00940)-RELATED"/>
    <property type="match status" value="1"/>
</dbReference>
<name>A0AAD4KN73_9EURO</name>
<dbReference type="GO" id="GO:0005886">
    <property type="term" value="C:plasma membrane"/>
    <property type="evidence" value="ECO:0007669"/>
    <property type="project" value="TreeGrafter"/>
</dbReference>